<dbReference type="GO" id="GO:0072524">
    <property type="term" value="P:pyridine-containing compound metabolic process"/>
    <property type="evidence" value="ECO:0007669"/>
    <property type="project" value="UniProtKB-ARBA"/>
</dbReference>
<dbReference type="Proteomes" id="UP000294418">
    <property type="component" value="Chromosome"/>
</dbReference>
<dbReference type="OrthoDB" id="9803304at2"/>
<feature type="binding site" evidence="9">
    <location>
        <position position="34"/>
    </location>
    <ligand>
        <name>NAD(+)</name>
        <dbReference type="ChEBI" id="CHEBI:57540"/>
    </ligand>
</feature>
<dbReference type="Gene3D" id="3.40.50.720">
    <property type="entry name" value="NAD(P)-binding Rossmann-like Domain"/>
    <property type="match status" value="1"/>
</dbReference>
<dbReference type="EC" id="1.2.1.-" evidence="12"/>
<dbReference type="FunFam" id="3.40.50.720:FF:000001">
    <property type="entry name" value="Glyceraldehyde-3-phosphate dehydrogenase"/>
    <property type="match status" value="1"/>
</dbReference>
<dbReference type="EMBL" id="LR217720">
    <property type="protein sequence ID" value="VFP84031.1"/>
    <property type="molecule type" value="Genomic_DNA"/>
</dbReference>
<proteinExistence type="inferred from homology"/>
<evidence type="ECO:0000256" key="8">
    <source>
        <dbReference type="PIRSR" id="PIRSR000149-2"/>
    </source>
</evidence>
<evidence type="ECO:0000256" key="1">
    <source>
        <dbReference type="ARBA" id="ARBA00003501"/>
    </source>
</evidence>
<organism evidence="14 15">
    <name type="scientific">Candidatus Erwinia haradaeae</name>
    <dbReference type="NCBI Taxonomy" id="1922217"/>
    <lineage>
        <taxon>Bacteria</taxon>
        <taxon>Pseudomonadati</taxon>
        <taxon>Pseudomonadota</taxon>
        <taxon>Gammaproteobacteria</taxon>
        <taxon>Enterobacterales</taxon>
        <taxon>Erwiniaceae</taxon>
        <taxon>Erwinia</taxon>
    </lineage>
</organism>
<protein>
    <recommendedName>
        <fullName evidence="12">Glyceraldehyde-3-phosphate dehydrogenase</fullName>
        <ecNumber evidence="12">1.2.1.-</ecNumber>
    </recommendedName>
</protein>
<dbReference type="InterPro" id="IPR036291">
    <property type="entry name" value="NAD(P)-bd_dom_sf"/>
</dbReference>
<dbReference type="FunFam" id="3.30.360.10:FF:000001">
    <property type="entry name" value="Glyceraldehyde-3-phosphate dehydrogenase"/>
    <property type="match status" value="1"/>
</dbReference>
<dbReference type="GO" id="GO:0050661">
    <property type="term" value="F:NADP binding"/>
    <property type="evidence" value="ECO:0007669"/>
    <property type="project" value="InterPro"/>
</dbReference>
<evidence type="ECO:0000256" key="6">
    <source>
        <dbReference type="ARBA" id="ARBA00047698"/>
    </source>
</evidence>
<evidence type="ECO:0000256" key="5">
    <source>
        <dbReference type="ARBA" id="ARBA00023027"/>
    </source>
</evidence>
<dbReference type="NCBIfam" id="TIGR01534">
    <property type="entry name" value="GAPDH-I"/>
    <property type="match status" value="1"/>
</dbReference>
<feature type="active site" description="Nucleophile" evidence="7">
    <location>
        <position position="151"/>
    </location>
</feature>
<feature type="binding site" evidence="9">
    <location>
        <position position="315"/>
    </location>
    <ligand>
        <name>NAD(+)</name>
        <dbReference type="ChEBI" id="CHEBI:57540"/>
    </ligand>
</feature>
<feature type="binding site" evidence="9">
    <location>
        <position position="121"/>
    </location>
    <ligand>
        <name>NAD(+)</name>
        <dbReference type="ChEBI" id="CHEBI:57540"/>
    </ligand>
</feature>
<evidence type="ECO:0000256" key="2">
    <source>
        <dbReference type="ARBA" id="ARBA00007406"/>
    </source>
</evidence>
<feature type="binding site" evidence="8">
    <location>
        <position position="181"/>
    </location>
    <ligand>
        <name>D-glyceraldehyde 3-phosphate</name>
        <dbReference type="ChEBI" id="CHEBI:59776"/>
    </ligand>
</feature>
<comment type="function">
    <text evidence="1">Catalyzes the oxidative phosphorylation of glyceraldehyde 3-phosphate (G3P) to 1,3-bisphosphoglycerate (BPG) using the cofactor NAD. The first reaction step involves the formation of a hemiacetal intermediate between G3P and a cysteine residue, and this hemiacetal intermediate is then oxidized to a thioester, with concomitant reduction of NAD to NADH. The reduced NADH is then exchanged with the second NAD, and the thioester is attacked by a nucleophilic inorganic phosphate to produce BPG.</text>
</comment>
<dbReference type="Pfam" id="PF00044">
    <property type="entry name" value="Gp_dh_N"/>
    <property type="match status" value="1"/>
</dbReference>
<dbReference type="SUPFAM" id="SSF55347">
    <property type="entry name" value="Glyceraldehyde-3-phosphate dehydrogenase-like, C-terminal domain"/>
    <property type="match status" value="1"/>
</dbReference>
<feature type="site" description="Activates thiol group during catalysis" evidence="10">
    <location>
        <position position="178"/>
    </location>
</feature>
<gene>
    <name evidence="14" type="primary">gapA</name>
    <name evidence="14" type="ORF">ERCILAFE3058_137</name>
</gene>
<dbReference type="InterPro" id="IPR006424">
    <property type="entry name" value="Glyceraldehyde-3-P_DH_1"/>
</dbReference>
<evidence type="ECO:0000256" key="3">
    <source>
        <dbReference type="ARBA" id="ARBA00011881"/>
    </source>
</evidence>
<evidence type="ECO:0000256" key="12">
    <source>
        <dbReference type="RuleBase" id="RU361160"/>
    </source>
</evidence>
<feature type="binding site" evidence="9">
    <location>
        <begin position="12"/>
        <end position="13"/>
    </location>
    <ligand>
        <name>NAD(+)</name>
        <dbReference type="ChEBI" id="CHEBI:57540"/>
    </ligand>
</feature>
<evidence type="ECO:0000256" key="10">
    <source>
        <dbReference type="PIRSR" id="PIRSR000149-4"/>
    </source>
</evidence>
<dbReference type="Gene3D" id="3.30.360.10">
    <property type="entry name" value="Dihydrodipicolinate Reductase, domain 2"/>
    <property type="match status" value="1"/>
</dbReference>
<dbReference type="GO" id="GO:0051287">
    <property type="term" value="F:NAD binding"/>
    <property type="evidence" value="ECO:0007669"/>
    <property type="project" value="InterPro"/>
</dbReference>
<accession>A0A451DCC5</accession>
<dbReference type="CDD" id="cd18126">
    <property type="entry name" value="GAPDH_I_C"/>
    <property type="match status" value="1"/>
</dbReference>
<dbReference type="InterPro" id="IPR020829">
    <property type="entry name" value="GlycerAld_3-P_DH_cat"/>
</dbReference>
<evidence type="ECO:0000313" key="15">
    <source>
        <dbReference type="Proteomes" id="UP000294418"/>
    </source>
</evidence>
<feature type="domain" description="Glyceraldehyde 3-phosphate dehydrogenase NAD(P) binding" evidence="13">
    <location>
        <begin position="3"/>
        <end position="151"/>
    </location>
</feature>
<dbReference type="InterPro" id="IPR020830">
    <property type="entry name" value="GlycerAld_3-P_DH_AS"/>
</dbReference>
<keyword evidence="9" id="KW-0547">Nucleotide-binding</keyword>
<dbReference type="InterPro" id="IPR020831">
    <property type="entry name" value="GlycerAld/Erythrose_P_DH"/>
</dbReference>
<dbReference type="GO" id="GO:0006006">
    <property type="term" value="P:glucose metabolic process"/>
    <property type="evidence" value="ECO:0007669"/>
    <property type="project" value="InterPro"/>
</dbReference>
<keyword evidence="4 12" id="KW-0560">Oxidoreductase</keyword>
<dbReference type="SMART" id="SM00846">
    <property type="entry name" value="Gp_dh_N"/>
    <property type="match status" value="1"/>
</dbReference>
<keyword evidence="5 9" id="KW-0520">NAD</keyword>
<evidence type="ECO:0000256" key="7">
    <source>
        <dbReference type="PIRSR" id="PIRSR000149-1"/>
    </source>
</evidence>
<dbReference type="PROSITE" id="PS00071">
    <property type="entry name" value="GAPDH"/>
    <property type="match status" value="1"/>
</dbReference>
<evidence type="ECO:0000256" key="4">
    <source>
        <dbReference type="ARBA" id="ARBA00023002"/>
    </source>
</evidence>
<feature type="binding site" evidence="8">
    <location>
        <begin position="210"/>
        <end position="211"/>
    </location>
    <ligand>
        <name>D-glyceraldehyde 3-phosphate</name>
        <dbReference type="ChEBI" id="CHEBI:59776"/>
    </ligand>
</feature>
<dbReference type="SUPFAM" id="SSF51735">
    <property type="entry name" value="NAD(P)-binding Rossmann-fold domains"/>
    <property type="match status" value="1"/>
</dbReference>
<feature type="binding site" evidence="8">
    <location>
        <position position="233"/>
    </location>
    <ligand>
        <name>D-glyceraldehyde 3-phosphate</name>
        <dbReference type="ChEBI" id="CHEBI:59776"/>
    </ligand>
</feature>
<dbReference type="CDD" id="cd05214">
    <property type="entry name" value="GAPDH_I_N"/>
    <property type="match status" value="1"/>
</dbReference>
<dbReference type="PANTHER" id="PTHR10836">
    <property type="entry name" value="GLYCERALDEHYDE 3-PHOSPHATE DEHYDROGENASE"/>
    <property type="match status" value="1"/>
</dbReference>
<feature type="binding site" evidence="8">
    <location>
        <begin position="150"/>
        <end position="152"/>
    </location>
    <ligand>
        <name>D-glyceraldehyde 3-phosphate</name>
        <dbReference type="ChEBI" id="CHEBI:59776"/>
    </ligand>
</feature>
<name>A0A451DCC5_9GAMM</name>
<dbReference type="GO" id="GO:0004365">
    <property type="term" value="F:glyceraldehyde-3-phosphate dehydrogenase (NAD+) (phosphorylating) activity"/>
    <property type="evidence" value="ECO:0007669"/>
    <property type="project" value="UniProtKB-EC"/>
</dbReference>
<dbReference type="RefSeq" id="WP_157989577.1">
    <property type="nucleotide sequence ID" value="NZ_LR217720.1"/>
</dbReference>
<evidence type="ECO:0000259" key="13">
    <source>
        <dbReference type="SMART" id="SM00846"/>
    </source>
</evidence>
<evidence type="ECO:0000313" key="14">
    <source>
        <dbReference type="EMBL" id="VFP84031.1"/>
    </source>
</evidence>
<reference evidence="14 15" key="1">
    <citation type="submission" date="2019-02" db="EMBL/GenBank/DDBJ databases">
        <authorList>
            <person name="Manzano-Marin A."/>
            <person name="Manzano-Marin A."/>
        </authorList>
    </citation>
    <scope>NUCLEOTIDE SEQUENCE [LARGE SCALE GENOMIC DNA]</scope>
    <source>
        <strain evidence="14 15">ErCilaricifoliae</strain>
    </source>
</reference>
<evidence type="ECO:0000256" key="9">
    <source>
        <dbReference type="PIRSR" id="PIRSR000149-3"/>
    </source>
</evidence>
<sequence>MTIKIGINGFGRIGRVIVRAAQARSDIKIVAINDLLNAEYMAYMLQYDSTHGRFNGTVGVNNSGNLVVNGSSICVSAEKNPECLQWASANVDVVIEATGMFLTNESARKHIIAGAKKVILTGPPKDDIPMFVMGVNHQSYQEQDIISNASCTTNCLAPLAKVIHDQFGIRQALMTTIHATTATQKTVDSVSCKDWRSGRGASQNIIPSSTGAAKAVGHVIPDLNGKLTGMSFRVATPNVSVVDLTAHLIKAASYQEICTAVKEASEGDMKGILGFTSDAVVSSDFNGEKLTSIFDANAGLSLNDNFVKLIAWYDNETGYSHKVLDLVVHIMQGMHNNDC</sequence>
<comment type="similarity">
    <text evidence="2 11">Belongs to the glyceraldehyde-3-phosphate dehydrogenase family.</text>
</comment>
<dbReference type="PANTHER" id="PTHR10836:SF76">
    <property type="entry name" value="GLYCERALDEHYDE-3-PHOSPHATE DEHYDROGENASE-RELATED"/>
    <property type="match status" value="1"/>
</dbReference>
<dbReference type="STRING" id="1922217.GCA_900143135_00135"/>
<comment type="catalytic activity">
    <reaction evidence="6">
        <text>D-glyceraldehyde 3-phosphate + phosphate + NAD(+) = (2R)-3-phospho-glyceroyl phosphate + NADH + H(+)</text>
        <dbReference type="Rhea" id="RHEA:10300"/>
        <dbReference type="ChEBI" id="CHEBI:15378"/>
        <dbReference type="ChEBI" id="CHEBI:43474"/>
        <dbReference type="ChEBI" id="CHEBI:57540"/>
        <dbReference type="ChEBI" id="CHEBI:57604"/>
        <dbReference type="ChEBI" id="CHEBI:57945"/>
        <dbReference type="ChEBI" id="CHEBI:59776"/>
        <dbReference type="EC" id="1.2.1.12"/>
    </reaction>
</comment>
<dbReference type="Pfam" id="PF02800">
    <property type="entry name" value="Gp_dh_C"/>
    <property type="match status" value="1"/>
</dbReference>
<dbReference type="AlphaFoldDB" id="A0A451DCC5"/>
<dbReference type="PIRSF" id="PIRSF000149">
    <property type="entry name" value="GAP_DH"/>
    <property type="match status" value="1"/>
</dbReference>
<dbReference type="PRINTS" id="PR00078">
    <property type="entry name" value="G3PDHDRGNASE"/>
</dbReference>
<comment type="subunit">
    <text evidence="3">Homotetramer.</text>
</comment>
<evidence type="ECO:0000256" key="11">
    <source>
        <dbReference type="RuleBase" id="RU000397"/>
    </source>
</evidence>
<dbReference type="InterPro" id="IPR020828">
    <property type="entry name" value="GlycerAld_3-P_DH_NAD(P)-bd"/>
</dbReference>